<dbReference type="GO" id="GO:0043565">
    <property type="term" value="F:sequence-specific DNA binding"/>
    <property type="evidence" value="ECO:0007669"/>
    <property type="project" value="InterPro"/>
</dbReference>
<keyword evidence="6" id="KW-1185">Reference proteome</keyword>
<comment type="caution">
    <text evidence="5">The sequence shown here is derived from an EMBL/GenBank/DDBJ whole genome shotgun (WGS) entry which is preliminary data.</text>
</comment>
<evidence type="ECO:0000313" key="6">
    <source>
        <dbReference type="Proteomes" id="UP000309676"/>
    </source>
</evidence>
<feature type="domain" description="HTH araC/xylS-type" evidence="4">
    <location>
        <begin position="160"/>
        <end position="258"/>
    </location>
</feature>
<dbReference type="PANTHER" id="PTHR43280:SF2">
    <property type="entry name" value="HTH-TYPE TRANSCRIPTIONAL REGULATOR EXSA"/>
    <property type="match status" value="1"/>
</dbReference>
<reference evidence="5 6" key="1">
    <citation type="submission" date="2019-05" db="EMBL/GenBank/DDBJ databases">
        <authorList>
            <person name="Narsing Rao M.P."/>
            <person name="Li W.J."/>
        </authorList>
    </citation>
    <scope>NUCLEOTIDE SEQUENCE [LARGE SCALE GENOMIC DNA]</scope>
    <source>
        <strain evidence="5 6">SYSU_K30003</strain>
    </source>
</reference>
<dbReference type="Gene3D" id="1.10.10.60">
    <property type="entry name" value="Homeodomain-like"/>
    <property type="match status" value="2"/>
</dbReference>
<dbReference type="AlphaFoldDB" id="A0A5R9G7P0"/>
<dbReference type="PROSITE" id="PS01124">
    <property type="entry name" value="HTH_ARAC_FAMILY_2"/>
    <property type="match status" value="1"/>
</dbReference>
<dbReference type="Pfam" id="PF12833">
    <property type="entry name" value="HTH_18"/>
    <property type="match status" value="1"/>
</dbReference>
<dbReference type="EMBL" id="VCIW01000005">
    <property type="protein sequence ID" value="TLS52437.1"/>
    <property type="molecule type" value="Genomic_DNA"/>
</dbReference>
<gene>
    <name evidence="5" type="ORF">FE782_10750</name>
</gene>
<dbReference type="Proteomes" id="UP000309676">
    <property type="component" value="Unassembled WGS sequence"/>
</dbReference>
<evidence type="ECO:0000256" key="1">
    <source>
        <dbReference type="ARBA" id="ARBA00023015"/>
    </source>
</evidence>
<proteinExistence type="predicted"/>
<dbReference type="SMART" id="SM00342">
    <property type="entry name" value="HTH_ARAC"/>
    <property type="match status" value="1"/>
</dbReference>
<dbReference type="GO" id="GO:0003700">
    <property type="term" value="F:DNA-binding transcription factor activity"/>
    <property type="evidence" value="ECO:0007669"/>
    <property type="project" value="InterPro"/>
</dbReference>
<name>A0A5R9G7P0_9BACL</name>
<organism evidence="5 6">
    <name type="scientific">Paenibacillus antri</name>
    <dbReference type="NCBI Taxonomy" id="2582848"/>
    <lineage>
        <taxon>Bacteria</taxon>
        <taxon>Bacillati</taxon>
        <taxon>Bacillota</taxon>
        <taxon>Bacilli</taxon>
        <taxon>Bacillales</taxon>
        <taxon>Paenibacillaceae</taxon>
        <taxon>Paenibacillus</taxon>
    </lineage>
</organism>
<protein>
    <submittedName>
        <fullName evidence="5">Helix-turn-helix transcriptional regulator</fullName>
    </submittedName>
</protein>
<keyword evidence="3" id="KW-0804">Transcription</keyword>
<dbReference type="PANTHER" id="PTHR43280">
    <property type="entry name" value="ARAC-FAMILY TRANSCRIPTIONAL REGULATOR"/>
    <property type="match status" value="1"/>
</dbReference>
<dbReference type="InterPro" id="IPR018060">
    <property type="entry name" value="HTH_AraC"/>
</dbReference>
<evidence type="ECO:0000313" key="5">
    <source>
        <dbReference type="EMBL" id="TLS52437.1"/>
    </source>
</evidence>
<dbReference type="InterPro" id="IPR037923">
    <property type="entry name" value="HTH-like"/>
</dbReference>
<evidence type="ECO:0000259" key="4">
    <source>
        <dbReference type="PROSITE" id="PS01124"/>
    </source>
</evidence>
<dbReference type="OrthoDB" id="2644630at2"/>
<evidence type="ECO:0000256" key="3">
    <source>
        <dbReference type="ARBA" id="ARBA00023163"/>
    </source>
</evidence>
<sequence length="260" mass="29678">MFVVSEVRADRGDRWYESEAPSNDMTLVAVSYGRCVYWLGAEQEKVILDKGELLLIPAGALFYGKGVPTNVHEKYVVRFSVAPAQEPYSLPVLGTARWVKSKVGAFDLVLERLKALHTELQDRIPHADAMAGALLLELLVIWNRELDRGPVASDVIRNVERMKQYILDHYREKVTKQELGEHIGKSPNHAATLFRRVTGQTISEYLHHARIRTAKYMLNESLLTLSEISDFVGYSDLSYFQRMFKRIAGHPPSFFRSARR</sequence>
<dbReference type="InterPro" id="IPR009057">
    <property type="entry name" value="Homeodomain-like_sf"/>
</dbReference>
<keyword evidence="2" id="KW-0238">DNA-binding</keyword>
<dbReference type="SUPFAM" id="SSF46689">
    <property type="entry name" value="Homeodomain-like"/>
    <property type="match status" value="2"/>
</dbReference>
<dbReference type="RefSeq" id="WP_138194093.1">
    <property type="nucleotide sequence ID" value="NZ_VCIW01000005.1"/>
</dbReference>
<keyword evidence="1" id="KW-0805">Transcription regulation</keyword>
<accession>A0A5R9G7P0</accession>
<evidence type="ECO:0000256" key="2">
    <source>
        <dbReference type="ARBA" id="ARBA00023125"/>
    </source>
</evidence>
<dbReference type="SUPFAM" id="SSF51215">
    <property type="entry name" value="Regulatory protein AraC"/>
    <property type="match status" value="1"/>
</dbReference>